<keyword evidence="3" id="KW-1017">Isopeptide bond</keyword>
<dbReference type="SUPFAM" id="SSF46689">
    <property type="entry name" value="Homeodomain-like"/>
    <property type="match status" value="1"/>
</dbReference>
<comment type="subcellular location">
    <subcellularLocation>
        <location evidence="1">Chromosome</location>
        <location evidence="1">Telomere</location>
    </subcellularLocation>
    <subcellularLocation>
        <location evidence="10">Nucleus</location>
    </subcellularLocation>
</comment>
<dbReference type="InterPro" id="IPR017930">
    <property type="entry name" value="Myb_dom"/>
</dbReference>
<organism evidence="14 15">
    <name type="scientific">Gouania willdenowi</name>
    <name type="common">Blunt-snouted clingfish</name>
    <name type="synonym">Lepadogaster willdenowi</name>
    <dbReference type="NCBI Taxonomy" id="441366"/>
    <lineage>
        <taxon>Eukaryota</taxon>
        <taxon>Metazoa</taxon>
        <taxon>Chordata</taxon>
        <taxon>Craniata</taxon>
        <taxon>Vertebrata</taxon>
        <taxon>Euteleostomi</taxon>
        <taxon>Actinopterygii</taxon>
        <taxon>Neopterygii</taxon>
        <taxon>Teleostei</taxon>
        <taxon>Neoteleostei</taxon>
        <taxon>Acanthomorphata</taxon>
        <taxon>Ovalentaria</taxon>
        <taxon>Blenniimorphae</taxon>
        <taxon>Blenniiformes</taxon>
        <taxon>Gobiesocoidei</taxon>
        <taxon>Gobiesocidae</taxon>
        <taxon>Gobiesocinae</taxon>
        <taxon>Gouania</taxon>
    </lineage>
</organism>
<keyword evidence="5" id="KW-0832">Ubl conjugation</keyword>
<evidence type="ECO:0000256" key="7">
    <source>
        <dbReference type="ARBA" id="ARBA00023125"/>
    </source>
</evidence>
<dbReference type="PANTHER" id="PTHR46734:SF1">
    <property type="entry name" value="TELOMERIC REPEAT-BINDING FACTOR 1"/>
    <property type="match status" value="1"/>
</dbReference>
<dbReference type="SMART" id="SM00717">
    <property type="entry name" value="SANT"/>
    <property type="match status" value="1"/>
</dbReference>
<gene>
    <name evidence="14" type="primary">terf1</name>
</gene>
<dbReference type="Ensembl" id="ENSGWIT00000056501.1">
    <property type="protein sequence ID" value="ENSGWIP00000052351.1"/>
    <property type="gene ID" value="ENSGWIG00000025272.1"/>
</dbReference>
<evidence type="ECO:0000256" key="10">
    <source>
        <dbReference type="PIRNR" id="PIRNR038016"/>
    </source>
</evidence>
<accession>A0A8C5I0F0</accession>
<dbReference type="AlphaFoldDB" id="A0A8C5I0F0"/>
<evidence type="ECO:0000256" key="9">
    <source>
        <dbReference type="ARBA" id="ARBA00023306"/>
    </source>
</evidence>
<dbReference type="GO" id="GO:0003691">
    <property type="term" value="F:double-stranded telomeric DNA binding"/>
    <property type="evidence" value="ECO:0007669"/>
    <property type="project" value="UniProtKB-UniRule"/>
</dbReference>
<dbReference type="PANTHER" id="PTHR46734">
    <property type="entry name" value="TELOMERIC REPEAT-BINDING FACTOR 1 TERF1"/>
    <property type="match status" value="1"/>
</dbReference>
<dbReference type="PROSITE" id="PS50090">
    <property type="entry name" value="MYB_LIKE"/>
    <property type="match status" value="1"/>
</dbReference>
<keyword evidence="4" id="KW-0597">Phosphoprotein</keyword>
<keyword evidence="8 10" id="KW-0539">Nucleus</keyword>
<dbReference type="InterPro" id="IPR001005">
    <property type="entry name" value="SANT/Myb"/>
</dbReference>
<feature type="domain" description="Myb-like" evidence="12">
    <location>
        <begin position="307"/>
        <end position="360"/>
    </location>
</feature>
<dbReference type="GeneID" id="114454478"/>
<dbReference type="Gene3D" id="1.10.10.60">
    <property type="entry name" value="Homeodomain-like"/>
    <property type="match status" value="1"/>
</dbReference>
<dbReference type="GO" id="GO:0098505">
    <property type="term" value="F:G-rich strand telomeric DNA binding"/>
    <property type="evidence" value="ECO:0007669"/>
    <property type="project" value="TreeGrafter"/>
</dbReference>
<evidence type="ECO:0000256" key="2">
    <source>
        <dbReference type="ARBA" id="ARBA00022454"/>
    </source>
</evidence>
<keyword evidence="15" id="KW-1185">Reference proteome</keyword>
<name>A0A8C5I0F0_GOUWI</name>
<evidence type="ECO:0000256" key="8">
    <source>
        <dbReference type="ARBA" id="ARBA00023242"/>
    </source>
</evidence>
<dbReference type="InterPro" id="IPR013867">
    <property type="entry name" value="Telomere_rpt-bd_fac_dimer_dom"/>
</dbReference>
<dbReference type="Pfam" id="PF08558">
    <property type="entry name" value="TRF"/>
    <property type="match status" value="1"/>
</dbReference>
<dbReference type="InterPro" id="IPR017357">
    <property type="entry name" value="TERF1/2"/>
</dbReference>
<dbReference type="PROSITE" id="PS51294">
    <property type="entry name" value="HTH_MYB"/>
    <property type="match status" value="1"/>
</dbReference>
<dbReference type="GO" id="GO:0005654">
    <property type="term" value="C:nucleoplasm"/>
    <property type="evidence" value="ECO:0007669"/>
    <property type="project" value="UniProtKB-ARBA"/>
</dbReference>
<evidence type="ECO:0000256" key="5">
    <source>
        <dbReference type="ARBA" id="ARBA00022843"/>
    </source>
</evidence>
<dbReference type="OrthoDB" id="608866at2759"/>
<dbReference type="Proteomes" id="UP000694680">
    <property type="component" value="Chromosome 20"/>
</dbReference>
<dbReference type="GO" id="GO:0008017">
    <property type="term" value="F:microtubule binding"/>
    <property type="evidence" value="ECO:0007669"/>
    <property type="project" value="TreeGrafter"/>
</dbReference>
<evidence type="ECO:0000256" key="3">
    <source>
        <dbReference type="ARBA" id="ARBA00022499"/>
    </source>
</evidence>
<evidence type="ECO:0000256" key="11">
    <source>
        <dbReference type="SAM" id="MobiDB-lite"/>
    </source>
</evidence>
<reference evidence="14" key="1">
    <citation type="submission" date="2020-06" db="EMBL/GenBank/DDBJ databases">
        <authorList>
            <consortium name="Wellcome Sanger Institute Data Sharing"/>
        </authorList>
    </citation>
    <scope>NUCLEOTIDE SEQUENCE [LARGE SCALE GENOMIC DNA]</scope>
</reference>
<keyword evidence="6 10" id="KW-0779">Telomere</keyword>
<keyword evidence="2" id="KW-0158">Chromosome</keyword>
<dbReference type="InterPro" id="IPR052450">
    <property type="entry name" value="TRBD-Containing_Protein"/>
</dbReference>
<evidence type="ECO:0000259" key="12">
    <source>
        <dbReference type="PROSITE" id="PS50090"/>
    </source>
</evidence>
<dbReference type="GO" id="GO:0007004">
    <property type="term" value="P:telomere maintenance via telomerase"/>
    <property type="evidence" value="ECO:0007669"/>
    <property type="project" value="TreeGrafter"/>
</dbReference>
<protein>
    <recommendedName>
        <fullName evidence="10">Telomeric repeat-binding factor</fullName>
    </recommendedName>
</protein>
<dbReference type="GO" id="GO:0000783">
    <property type="term" value="C:nuclear telomere cap complex"/>
    <property type="evidence" value="ECO:0007669"/>
    <property type="project" value="TreeGrafter"/>
</dbReference>
<dbReference type="Gene3D" id="1.25.40.210">
    <property type="entry name" value="Telomere repeat-binding factor, dimerisation domain"/>
    <property type="match status" value="1"/>
</dbReference>
<sequence length="366" mass="42286">MDVEAVTDDKSFVKADGTESFPQACAVATGWMFDFLFVCLCRHFKDGKLDEFNKCIETFKTLSQSSSLIDKEKHYDEKTLICGFLSRVLYGKHLDVFFEEDESVLPLMSAFQTWSCLEKTVQDESLFKNISTLLLVQSVDVCLKKGKRNSASSVLKWIKNIDECPQKLQVKLSTIVAQRDTYNHFLMSYSFSCLLDTICTFLDDYLKRNPSDYLLKAATDVVVSSDDMKHLDDVKSEDDLSSETTNQTPDSSKKNERKKRKLFSTKITDMWKPESCKKLTIPVRKMAAKELPNHTLNTSRDTVDGQKKRKPRQKWTYQLDRYLKDGVKRHGVGKWGHILQDYDFEGRTSVMLKDRWRVLKKGYLAD</sequence>
<dbReference type="GO" id="GO:0071532">
    <property type="term" value="F:ankyrin repeat binding"/>
    <property type="evidence" value="ECO:0007669"/>
    <property type="project" value="TreeGrafter"/>
</dbReference>
<comment type="function">
    <text evidence="10">Binds the telomeric double-stranded 5'-TTAGGG-3' repeat.</text>
</comment>
<proteinExistence type="predicted"/>
<dbReference type="GO" id="GO:0042803">
    <property type="term" value="F:protein homodimerization activity"/>
    <property type="evidence" value="ECO:0007669"/>
    <property type="project" value="UniProtKB-UniRule"/>
</dbReference>
<dbReference type="Pfam" id="PF00249">
    <property type="entry name" value="Myb_DNA-binding"/>
    <property type="match status" value="1"/>
</dbReference>
<dbReference type="FunFam" id="1.25.40.210:FF:000001">
    <property type="entry name" value="Telomeric repeat-binding factor"/>
    <property type="match status" value="1"/>
</dbReference>
<keyword evidence="7 10" id="KW-0238">DNA-binding</keyword>
<reference evidence="14" key="2">
    <citation type="submission" date="2025-08" db="UniProtKB">
        <authorList>
            <consortium name="Ensembl"/>
        </authorList>
    </citation>
    <scope>IDENTIFICATION</scope>
</reference>
<dbReference type="GO" id="GO:1905839">
    <property type="term" value="P:negative regulation of telomeric D-loop disassembly"/>
    <property type="evidence" value="ECO:0007669"/>
    <property type="project" value="TreeGrafter"/>
</dbReference>
<dbReference type="GO" id="GO:0003720">
    <property type="term" value="F:telomerase activity"/>
    <property type="evidence" value="ECO:0007669"/>
    <property type="project" value="TreeGrafter"/>
</dbReference>
<evidence type="ECO:0000313" key="14">
    <source>
        <dbReference type="Ensembl" id="ENSGWIP00000052351.1"/>
    </source>
</evidence>
<dbReference type="CDD" id="cd11660">
    <property type="entry name" value="SANT_TRF"/>
    <property type="match status" value="1"/>
</dbReference>
<keyword evidence="9 10" id="KW-0131">Cell cycle</keyword>
<dbReference type="GO" id="GO:0008156">
    <property type="term" value="P:negative regulation of DNA replication"/>
    <property type="evidence" value="ECO:0007669"/>
    <property type="project" value="TreeGrafter"/>
</dbReference>
<dbReference type="RefSeq" id="XP_028290780.1">
    <property type="nucleotide sequence ID" value="XM_028434979.1"/>
</dbReference>
<reference evidence="14" key="3">
    <citation type="submission" date="2025-09" db="UniProtKB">
        <authorList>
            <consortium name="Ensembl"/>
        </authorList>
    </citation>
    <scope>IDENTIFICATION</scope>
</reference>
<feature type="region of interest" description="Disordered" evidence="11">
    <location>
        <begin position="234"/>
        <end position="259"/>
    </location>
</feature>
<evidence type="ECO:0000256" key="4">
    <source>
        <dbReference type="ARBA" id="ARBA00022553"/>
    </source>
</evidence>
<dbReference type="PIRSF" id="PIRSF038016">
    <property type="entry name" value="Telomere_bd-1_Pin2"/>
    <property type="match status" value="1"/>
</dbReference>
<dbReference type="CTD" id="7013"/>
<evidence type="ECO:0000256" key="1">
    <source>
        <dbReference type="ARBA" id="ARBA00004574"/>
    </source>
</evidence>
<feature type="domain" description="HTH myb-type" evidence="13">
    <location>
        <begin position="307"/>
        <end position="364"/>
    </location>
</feature>
<dbReference type="InterPro" id="IPR036507">
    <property type="entry name" value="Telomere_rpt-bd_fac_dimer_sf"/>
</dbReference>
<dbReference type="SUPFAM" id="SSF63600">
    <property type="entry name" value="Telomeric repeat binding factor (TRF) dimerisation domain"/>
    <property type="match status" value="1"/>
</dbReference>
<comment type="subunit">
    <text evidence="10">Homodimer.</text>
</comment>
<evidence type="ECO:0000259" key="13">
    <source>
        <dbReference type="PROSITE" id="PS51294"/>
    </source>
</evidence>
<dbReference type="InterPro" id="IPR009057">
    <property type="entry name" value="Homeodomain-like_sf"/>
</dbReference>
<evidence type="ECO:0000313" key="15">
    <source>
        <dbReference type="Proteomes" id="UP000694680"/>
    </source>
</evidence>
<evidence type="ECO:0000256" key="6">
    <source>
        <dbReference type="ARBA" id="ARBA00022895"/>
    </source>
</evidence>
<dbReference type="GO" id="GO:0008301">
    <property type="term" value="F:DNA binding, bending"/>
    <property type="evidence" value="ECO:0007669"/>
    <property type="project" value="TreeGrafter"/>
</dbReference>